<dbReference type="PANTHER" id="PTHR15108">
    <property type="entry name" value="N-ACYLGLUCOSAMINE-2-EPIMERASE"/>
    <property type="match status" value="1"/>
</dbReference>
<proteinExistence type="inferred from homology"/>
<dbReference type="InterPro" id="IPR012341">
    <property type="entry name" value="6hp_glycosidase-like_sf"/>
</dbReference>
<protein>
    <recommendedName>
        <fullName evidence="5">Mannose-6-phosphate isomerase</fullName>
    </recommendedName>
</protein>
<accession>A0A4Y3TT96</accession>
<reference evidence="3 4" key="1">
    <citation type="submission" date="2019-06" db="EMBL/GenBank/DDBJ databases">
        <title>Whole genome shotgun sequence of Acetobacter peroxydans NBRC 13755.</title>
        <authorList>
            <person name="Hosoyama A."/>
            <person name="Uohara A."/>
            <person name="Ohji S."/>
            <person name="Ichikawa N."/>
        </authorList>
    </citation>
    <scope>NUCLEOTIDE SEQUENCE [LARGE SCALE GENOMIC DNA]</scope>
    <source>
        <strain evidence="3 4">NBRC 13755</strain>
    </source>
</reference>
<dbReference type="Gene3D" id="1.50.10.10">
    <property type="match status" value="1"/>
</dbReference>
<sequence length="402" mass="44181">MTSCTTQEAAQALRAVHGRFTDWLFGQALPFWADTGCDGAAGEPAAFGAQEHLTCEGVPACPPFKRVRVQARQLFVFSWAALRGWPEARARADGIFRFLLGAHRADGGWASRLTPTGEVLDNTADLYDLAFVVFALAWYARLGGADGQAVTLARETLRWIETAMSRPEGGFLNCLPDDGAAWQQNPHMHLFEAVLALYDMTGQTEDLALAHGLYGLFKTRFLDSEAGCLGEYFQAGWAPAAGEAGQWTEPGHHFEWVWLLHAYTARSGVETWAEADRLCRFALTHGVMDDTALVRDAVSRDGQVLSNAARLWVQGETLRGLLSHDARAHGALAARVGDNLLRYYLRGPVACASAQATWTDQLDAQGLPRVERIPTSSFYHIVTAYDELDRAVREGWVEKNPA</sequence>
<organism evidence="3 4">
    <name type="scientific">Acetobacter peroxydans</name>
    <dbReference type="NCBI Taxonomy" id="104098"/>
    <lineage>
        <taxon>Bacteria</taxon>
        <taxon>Pseudomonadati</taxon>
        <taxon>Pseudomonadota</taxon>
        <taxon>Alphaproteobacteria</taxon>
        <taxon>Acetobacterales</taxon>
        <taxon>Acetobacteraceae</taxon>
        <taxon>Acetobacter</taxon>
    </lineage>
</organism>
<dbReference type="Proteomes" id="UP000317730">
    <property type="component" value="Unassembled WGS sequence"/>
</dbReference>
<name>A0A4Y3TT96_9PROT</name>
<evidence type="ECO:0000313" key="4">
    <source>
        <dbReference type="Proteomes" id="UP000317730"/>
    </source>
</evidence>
<dbReference type="GO" id="GO:0016853">
    <property type="term" value="F:isomerase activity"/>
    <property type="evidence" value="ECO:0007669"/>
    <property type="project" value="UniProtKB-KW"/>
</dbReference>
<dbReference type="InterPro" id="IPR008928">
    <property type="entry name" value="6-hairpin_glycosidase_sf"/>
</dbReference>
<gene>
    <name evidence="3" type="ORF">APE01nite_08090</name>
</gene>
<dbReference type="SUPFAM" id="SSF48208">
    <property type="entry name" value="Six-hairpin glycosidases"/>
    <property type="match status" value="1"/>
</dbReference>
<evidence type="ECO:0000256" key="1">
    <source>
        <dbReference type="ARBA" id="ARBA00008558"/>
    </source>
</evidence>
<evidence type="ECO:0000256" key="2">
    <source>
        <dbReference type="ARBA" id="ARBA00023235"/>
    </source>
</evidence>
<comment type="caution">
    <text evidence="3">The sequence shown here is derived from an EMBL/GenBank/DDBJ whole genome shotgun (WGS) entry which is preliminary data.</text>
</comment>
<dbReference type="EMBL" id="BJMV01000003">
    <property type="protein sequence ID" value="GEB85012.1"/>
    <property type="molecule type" value="Genomic_DNA"/>
</dbReference>
<dbReference type="OrthoDB" id="9806359at2"/>
<keyword evidence="4" id="KW-1185">Reference proteome</keyword>
<dbReference type="Pfam" id="PF07221">
    <property type="entry name" value="GlcNAc_2-epim"/>
    <property type="match status" value="1"/>
</dbReference>
<evidence type="ECO:0008006" key="5">
    <source>
        <dbReference type="Google" id="ProtNLM"/>
    </source>
</evidence>
<keyword evidence="2" id="KW-0413">Isomerase</keyword>
<comment type="similarity">
    <text evidence="1">Belongs to the N-acylglucosamine 2-epimerase family.</text>
</comment>
<dbReference type="AlphaFoldDB" id="A0A4Y3TT96"/>
<dbReference type="GO" id="GO:0005975">
    <property type="term" value="P:carbohydrate metabolic process"/>
    <property type="evidence" value="ECO:0007669"/>
    <property type="project" value="InterPro"/>
</dbReference>
<dbReference type="RefSeq" id="WP_141374952.1">
    <property type="nucleotide sequence ID" value="NZ_BAPL01000016.1"/>
</dbReference>
<evidence type="ECO:0000313" key="3">
    <source>
        <dbReference type="EMBL" id="GEB85012.1"/>
    </source>
</evidence>
<dbReference type="InterPro" id="IPR010819">
    <property type="entry name" value="AGE/CE"/>
</dbReference>